<feature type="region of interest" description="Disordered" evidence="1">
    <location>
        <begin position="466"/>
        <end position="485"/>
    </location>
</feature>
<sequence>MSSRFRQRQTAKREALYSKLVSVFLPGIEASDPDNFGLAAGFVAQNLAEPALDVNPRTAEDWLLSFRPTDDLFAAADLTPSAVRAAVQPLLRGATAVRRLDIWVGRCLQRHGASQQQAHSSSSGSSERIPEGGGGAGGRGGKGPAAPRGSQRSLAAGAGSGLGAGAEAAAAAAARWGVEAVAAPPWLLQAAGVWGRGGGGGGGGGGAGVVVLLGPTLQALHQTVSTCLHALRAPLVELEQRIMSAVVTMSVRDKTANGGATAPSYDQLPSLYGLLMACQPVVRRASGLVSAYLGVAKPLVLQAAATAATGPATGPATVPAAAEGALTARLRGAASAAQPGVGGGGGGGGALPAGPDAPAPRGSALALAAQSGLVLERLHSMNESGWLDGVFRPLESHAHRCMLLHLYLSALGPTLDGLGGWLWASGTAPAAPPSGAGGAGSGSGSGSWAGSGAGSASMPRELPADFFIQRGGGGAGKEVPPDHPAFWREGYQALTRPSPIPTTTTTAPTAPAPAATPRSRTASETGGAAATAATSNAAGPAGSLAVAAPPAPSPSVAPPPPPSYLCPPFLEPLVPAIMAAGKSLRLRQREADGMEAAAGAHPGYGTSYGNAAGSAVLDPVALEESYALYGVAPYGGVYGTSGRWGGGGTAGGGGDLKRGLMERLMPYVAAAPSAAAAAGGAAAAAAGAAAWAPGMQGGGVGGGGGGTAAGAHGPPACGSGLWERMASASARLRALCLAGGLPGEEEAAAPERHPQHVLSAAAAAAAAAGPGPGTGVPSSPTTPLDYRGGSAASSPGGGGDGGGGGGGVRQEGLPYDDGGGGGGGWAEGPGDWWPSRCGELLRQLQPAASLDAAAAAGGGRPALEGPWPLRPR</sequence>
<organism evidence="2 3">
    <name type="scientific">Tetrabaena socialis</name>
    <dbReference type="NCBI Taxonomy" id="47790"/>
    <lineage>
        <taxon>Eukaryota</taxon>
        <taxon>Viridiplantae</taxon>
        <taxon>Chlorophyta</taxon>
        <taxon>core chlorophytes</taxon>
        <taxon>Chlorophyceae</taxon>
        <taxon>CS clade</taxon>
        <taxon>Chlamydomonadales</taxon>
        <taxon>Tetrabaenaceae</taxon>
        <taxon>Tetrabaena</taxon>
    </lineage>
</organism>
<dbReference type="Proteomes" id="UP000236333">
    <property type="component" value="Unassembled WGS sequence"/>
</dbReference>
<feature type="compositionally biased region" description="Gly residues" evidence="1">
    <location>
        <begin position="435"/>
        <end position="453"/>
    </location>
</feature>
<feature type="compositionally biased region" description="Low complexity" evidence="1">
    <location>
        <begin position="113"/>
        <end position="126"/>
    </location>
</feature>
<feature type="compositionally biased region" description="Gly residues" evidence="1">
    <location>
        <begin position="795"/>
        <end position="809"/>
    </location>
</feature>
<dbReference type="EMBL" id="PGGS01000516">
    <property type="protein sequence ID" value="PNH03338.1"/>
    <property type="molecule type" value="Genomic_DNA"/>
</dbReference>
<feature type="region of interest" description="Disordered" evidence="1">
    <location>
        <begin position="337"/>
        <end position="359"/>
    </location>
</feature>
<protein>
    <submittedName>
        <fullName evidence="2">Uncharacterized protein</fullName>
    </submittedName>
</protein>
<keyword evidence="3" id="KW-1185">Reference proteome</keyword>
<evidence type="ECO:0000313" key="2">
    <source>
        <dbReference type="EMBL" id="PNH03338.1"/>
    </source>
</evidence>
<feature type="region of interest" description="Disordered" evidence="1">
    <location>
        <begin position="746"/>
        <end position="837"/>
    </location>
</feature>
<feature type="compositionally biased region" description="Low complexity" evidence="1">
    <location>
        <begin position="144"/>
        <end position="156"/>
    </location>
</feature>
<feature type="compositionally biased region" description="Gly residues" evidence="1">
    <location>
        <begin position="817"/>
        <end position="827"/>
    </location>
</feature>
<dbReference type="OrthoDB" id="542853at2759"/>
<reference evidence="2 3" key="1">
    <citation type="journal article" date="2017" name="Mol. Biol. Evol.">
        <title>The 4-celled Tetrabaena socialis nuclear genome reveals the essential components for genetic control of cell number at the origin of multicellularity in the volvocine lineage.</title>
        <authorList>
            <person name="Featherston J."/>
            <person name="Arakaki Y."/>
            <person name="Hanschen E.R."/>
            <person name="Ferris P.J."/>
            <person name="Michod R.E."/>
            <person name="Olson B.J.S.C."/>
            <person name="Nozaki H."/>
            <person name="Durand P.M."/>
        </authorList>
    </citation>
    <scope>NUCLEOTIDE SEQUENCE [LARGE SCALE GENOMIC DNA]</scope>
    <source>
        <strain evidence="2 3">NIES-571</strain>
    </source>
</reference>
<feature type="region of interest" description="Disordered" evidence="1">
    <location>
        <begin position="540"/>
        <end position="559"/>
    </location>
</feature>
<name>A0A2J7ZSV6_9CHLO</name>
<evidence type="ECO:0000256" key="1">
    <source>
        <dbReference type="SAM" id="MobiDB-lite"/>
    </source>
</evidence>
<feature type="region of interest" description="Disordered" evidence="1">
    <location>
        <begin position="113"/>
        <end position="156"/>
    </location>
</feature>
<feature type="region of interest" description="Disordered" evidence="1">
    <location>
        <begin position="430"/>
        <end position="457"/>
    </location>
</feature>
<accession>A0A2J7ZSV6</accession>
<feature type="compositionally biased region" description="Gly residues" evidence="1">
    <location>
        <begin position="340"/>
        <end position="351"/>
    </location>
</feature>
<feature type="compositionally biased region" description="Pro residues" evidence="1">
    <location>
        <begin position="549"/>
        <end position="559"/>
    </location>
</feature>
<feature type="compositionally biased region" description="Low complexity" evidence="1">
    <location>
        <begin position="759"/>
        <end position="794"/>
    </location>
</feature>
<proteinExistence type="predicted"/>
<feature type="region of interest" description="Disordered" evidence="1">
    <location>
        <begin position="495"/>
        <end position="535"/>
    </location>
</feature>
<feature type="compositionally biased region" description="Low complexity" evidence="1">
    <location>
        <begin position="850"/>
        <end position="866"/>
    </location>
</feature>
<evidence type="ECO:0000313" key="3">
    <source>
        <dbReference type="Proteomes" id="UP000236333"/>
    </source>
</evidence>
<dbReference type="AlphaFoldDB" id="A0A2J7ZSV6"/>
<feature type="compositionally biased region" description="Gly residues" evidence="1">
    <location>
        <begin position="131"/>
        <end position="143"/>
    </location>
</feature>
<comment type="caution">
    <text evidence="2">The sequence shown here is derived from an EMBL/GenBank/DDBJ whole genome shotgun (WGS) entry which is preliminary data.</text>
</comment>
<feature type="region of interest" description="Disordered" evidence="1">
    <location>
        <begin position="850"/>
        <end position="872"/>
    </location>
</feature>
<gene>
    <name evidence="2" type="ORF">TSOC_010612</name>
</gene>